<evidence type="ECO:0000256" key="5">
    <source>
        <dbReference type="ARBA" id="ARBA00022692"/>
    </source>
</evidence>
<comment type="catalytic activity">
    <reaction evidence="8 9">
        <text>a ubiquinone + NADH + 5 H(+)(in) = a ubiquinol + NAD(+) + 4 H(+)(out)</text>
        <dbReference type="Rhea" id="RHEA:29091"/>
        <dbReference type="Rhea" id="RHEA-COMP:9565"/>
        <dbReference type="Rhea" id="RHEA-COMP:9566"/>
        <dbReference type="ChEBI" id="CHEBI:15378"/>
        <dbReference type="ChEBI" id="CHEBI:16389"/>
        <dbReference type="ChEBI" id="CHEBI:17976"/>
        <dbReference type="ChEBI" id="CHEBI:57540"/>
        <dbReference type="ChEBI" id="CHEBI:57945"/>
        <dbReference type="EC" id="7.1.1.2"/>
    </reaction>
</comment>
<evidence type="ECO:0000256" key="2">
    <source>
        <dbReference type="ARBA" id="ARBA00008472"/>
    </source>
</evidence>
<keyword evidence="9 10" id="KW-0496">Mitochondrion</keyword>
<keyword evidence="7 9" id="KW-0472">Membrane</keyword>
<dbReference type="PANTHER" id="PTHR11058:SF9">
    <property type="entry name" value="NADH-UBIQUINONE OXIDOREDUCTASE CHAIN 3"/>
    <property type="match status" value="1"/>
</dbReference>
<evidence type="ECO:0000256" key="6">
    <source>
        <dbReference type="ARBA" id="ARBA00022989"/>
    </source>
</evidence>
<dbReference type="Gene3D" id="1.20.58.1610">
    <property type="entry name" value="NADH:ubiquinone/plastoquinone oxidoreductase, chain 3"/>
    <property type="match status" value="1"/>
</dbReference>
<feature type="transmembrane region" description="Helical" evidence="9">
    <location>
        <begin position="7"/>
        <end position="26"/>
    </location>
</feature>
<evidence type="ECO:0000256" key="8">
    <source>
        <dbReference type="ARBA" id="ARBA00049551"/>
    </source>
</evidence>
<dbReference type="EC" id="7.1.1.2" evidence="9"/>
<keyword evidence="9" id="KW-0679">Respiratory chain</keyword>
<sequence length="120" mass="14130">MIFLMNLMLLMILLIILILFLISYFFKKKMNTNFQKLSPFECGFQQITSASTSVSIPFFLITLIFLIFDIEITILFPILDSIITLNKLNLIMKSFIMFFLILIIGLFLEWMNSAIEWLKL</sequence>
<evidence type="ECO:0000256" key="9">
    <source>
        <dbReference type="RuleBase" id="RU003640"/>
    </source>
</evidence>
<organism evidence="10">
    <name type="scientific">Megaspilidae sp. ZJUH_2016022</name>
    <dbReference type="NCBI Taxonomy" id="2491163"/>
    <lineage>
        <taxon>Eukaryota</taxon>
        <taxon>Metazoa</taxon>
        <taxon>Ecdysozoa</taxon>
        <taxon>Arthropoda</taxon>
        <taxon>Hexapoda</taxon>
        <taxon>Insecta</taxon>
        <taxon>Pterygota</taxon>
        <taxon>Neoptera</taxon>
        <taxon>Endopterygota</taxon>
        <taxon>Hymenoptera</taxon>
        <taxon>Apocrita</taxon>
        <taxon>Ceraphronoidea</taxon>
        <taxon>Megaspilidae</taxon>
    </lineage>
</organism>
<keyword evidence="9" id="KW-0520">NAD</keyword>
<dbReference type="GO" id="GO:0030964">
    <property type="term" value="C:NADH dehydrogenase complex"/>
    <property type="evidence" value="ECO:0007669"/>
    <property type="project" value="TreeGrafter"/>
</dbReference>
<proteinExistence type="inferred from homology"/>
<gene>
    <name evidence="10" type="primary">nad3</name>
</gene>
<reference evidence="10" key="1">
    <citation type="journal article" date="2018" name="Mol. Phylogenet. Evol.">
        <title>Mitochondrial phylogenomics of the Hymenoptera.</title>
        <authorList>
            <person name="Tang P."/>
            <person name="Zhu J.C."/>
            <person name="Zheng B.Y."/>
            <person name="Wei S.J."/>
            <person name="Sharkey M."/>
            <person name="Chen X.X."/>
            <person name="Vogler A.P."/>
        </authorList>
    </citation>
    <scope>NUCLEOTIDE SEQUENCE</scope>
</reference>
<keyword evidence="4 9" id="KW-0813">Transport</keyword>
<keyword evidence="9" id="KW-0249">Electron transport</keyword>
<dbReference type="EMBL" id="MG923503">
    <property type="protein sequence ID" value="AZL93340.1"/>
    <property type="molecule type" value="Genomic_DNA"/>
</dbReference>
<dbReference type="InterPro" id="IPR038430">
    <property type="entry name" value="NDAH_ubi_oxred_su3_sf"/>
</dbReference>
<evidence type="ECO:0000256" key="1">
    <source>
        <dbReference type="ARBA" id="ARBA00004370"/>
    </source>
</evidence>
<accession>A0A3Q8U9X9</accession>
<evidence type="ECO:0000256" key="7">
    <source>
        <dbReference type="ARBA" id="ARBA00023136"/>
    </source>
</evidence>
<feature type="transmembrane region" description="Helical" evidence="9">
    <location>
        <begin position="56"/>
        <end position="78"/>
    </location>
</feature>
<keyword evidence="9" id="KW-1278">Translocase</keyword>
<keyword evidence="5 9" id="KW-0812">Transmembrane</keyword>
<geneLocation type="mitochondrion" evidence="10"/>
<feature type="transmembrane region" description="Helical" evidence="9">
    <location>
        <begin position="90"/>
        <end position="111"/>
    </location>
</feature>
<dbReference type="GO" id="GO:0031966">
    <property type="term" value="C:mitochondrial membrane"/>
    <property type="evidence" value="ECO:0007669"/>
    <property type="project" value="UniProtKB-SubCell"/>
</dbReference>
<dbReference type="AlphaFoldDB" id="A0A3Q8U9X9"/>
<dbReference type="GO" id="GO:0008137">
    <property type="term" value="F:NADH dehydrogenase (ubiquinone) activity"/>
    <property type="evidence" value="ECO:0007669"/>
    <property type="project" value="UniProtKB-UniRule"/>
</dbReference>
<evidence type="ECO:0000313" key="10">
    <source>
        <dbReference type="EMBL" id="AZL93340.1"/>
    </source>
</evidence>
<keyword evidence="6 9" id="KW-1133">Transmembrane helix</keyword>
<protein>
    <recommendedName>
        <fullName evidence="3 9">NADH-ubiquinone oxidoreductase chain 3</fullName>
        <ecNumber evidence="9">7.1.1.2</ecNumber>
    </recommendedName>
</protein>
<dbReference type="PANTHER" id="PTHR11058">
    <property type="entry name" value="NADH-UBIQUINONE OXIDOREDUCTASE CHAIN 3"/>
    <property type="match status" value="1"/>
</dbReference>
<comment type="subcellular location">
    <subcellularLocation>
        <location evidence="1">Membrane</location>
    </subcellularLocation>
    <subcellularLocation>
        <location evidence="9">Mitochondrion membrane</location>
        <topology evidence="9">Multi-pass membrane protein</topology>
    </subcellularLocation>
</comment>
<evidence type="ECO:0000256" key="4">
    <source>
        <dbReference type="ARBA" id="ARBA00022448"/>
    </source>
</evidence>
<dbReference type="Pfam" id="PF00507">
    <property type="entry name" value="Oxidored_q4"/>
    <property type="match status" value="1"/>
</dbReference>
<comment type="function">
    <text evidence="9">Core subunit of the mitochondrial membrane respiratory chain NADH dehydrogenase (Complex I) which catalyzes electron transfer from NADH through the respiratory chain, using ubiquinone as an electron acceptor. Essential for the catalytic activity of complex I.</text>
</comment>
<keyword evidence="9" id="KW-0830">Ubiquinone</keyword>
<dbReference type="InterPro" id="IPR000440">
    <property type="entry name" value="NADH_UbQ/plastoQ_OxRdtase_su3"/>
</dbReference>
<name>A0A3Q8U9X9_9HYME</name>
<evidence type="ECO:0000256" key="3">
    <source>
        <dbReference type="ARBA" id="ARBA00021007"/>
    </source>
</evidence>
<comment type="similarity">
    <text evidence="2 9">Belongs to the complex I subunit 3 family.</text>
</comment>